<reference evidence="4" key="1">
    <citation type="submission" date="2022-01" db="UniProtKB">
        <authorList>
            <consortium name="EnsemblMetazoa"/>
        </authorList>
    </citation>
    <scope>IDENTIFICATION</scope>
</reference>
<protein>
    <recommendedName>
        <fullName evidence="3">Thrombospondin-like N-terminal domain-containing protein</fullName>
    </recommendedName>
</protein>
<accession>A0A8I6SHW3</accession>
<feature type="domain" description="Thrombospondin-like N-terminal" evidence="3">
    <location>
        <begin position="25"/>
        <end position="191"/>
    </location>
</feature>
<feature type="chain" id="PRO_5035266316" description="Thrombospondin-like N-terminal domain-containing protein" evidence="2">
    <location>
        <begin position="20"/>
        <end position="210"/>
    </location>
</feature>
<evidence type="ECO:0000313" key="4">
    <source>
        <dbReference type="EnsemblMetazoa" id="XP_024083609.1"/>
    </source>
</evidence>
<sequence length="210" mass="23207">MCWQKKSLPFLLCITLLRAELYPDGVDILGPATTELEDRGAGRCGGGSVLLNPTDVGTTNLEWILPEGWPIDFSILVVLRPLADHGTIFTVYDAGGLEQISLELRDASLVFMYQPPDTIPLSILYPLDAIEQRWYRLGLSVKGDAATLIVDCDHVLSEPLERPKNTTISTDGIVIIGQPLLQDEGGLHVSKTCEERKPIFLLHRIFLLNS</sequence>
<dbReference type="EnsemblMetazoa" id="XM_024227841.1">
    <property type="protein sequence ID" value="XP_024083609.1"/>
    <property type="gene ID" value="LOC106666294"/>
</dbReference>
<dbReference type="GeneID" id="106666294"/>
<dbReference type="Gene3D" id="2.60.120.200">
    <property type="match status" value="1"/>
</dbReference>
<proteinExistence type="predicted"/>
<dbReference type="OrthoDB" id="8939548at2759"/>
<dbReference type="SUPFAM" id="SSF49899">
    <property type="entry name" value="Concanavalin A-like lectins/glucanases"/>
    <property type="match status" value="1"/>
</dbReference>
<dbReference type="AlphaFoldDB" id="A0A8I6SHW3"/>
<keyword evidence="2" id="KW-0732">Signal</keyword>
<dbReference type="InterPro" id="IPR013320">
    <property type="entry name" value="ConA-like_dom_sf"/>
</dbReference>
<keyword evidence="5" id="KW-1185">Reference proteome</keyword>
<evidence type="ECO:0000256" key="2">
    <source>
        <dbReference type="SAM" id="SignalP"/>
    </source>
</evidence>
<organism evidence="4 5">
    <name type="scientific">Cimex lectularius</name>
    <name type="common">Bed bug</name>
    <name type="synonym">Acanthia lectularia</name>
    <dbReference type="NCBI Taxonomy" id="79782"/>
    <lineage>
        <taxon>Eukaryota</taxon>
        <taxon>Metazoa</taxon>
        <taxon>Ecdysozoa</taxon>
        <taxon>Arthropoda</taxon>
        <taxon>Hexapoda</taxon>
        <taxon>Insecta</taxon>
        <taxon>Pterygota</taxon>
        <taxon>Neoptera</taxon>
        <taxon>Paraneoptera</taxon>
        <taxon>Hemiptera</taxon>
        <taxon>Heteroptera</taxon>
        <taxon>Panheteroptera</taxon>
        <taxon>Cimicomorpha</taxon>
        <taxon>Cimicidae</taxon>
        <taxon>Cimex</taxon>
    </lineage>
</organism>
<evidence type="ECO:0000259" key="3">
    <source>
        <dbReference type="SMART" id="SM00210"/>
    </source>
</evidence>
<dbReference type="SMART" id="SM00210">
    <property type="entry name" value="TSPN"/>
    <property type="match status" value="1"/>
</dbReference>
<evidence type="ECO:0000256" key="1">
    <source>
        <dbReference type="ARBA" id="ARBA00022737"/>
    </source>
</evidence>
<evidence type="ECO:0000313" key="5">
    <source>
        <dbReference type="Proteomes" id="UP000494040"/>
    </source>
</evidence>
<dbReference type="RefSeq" id="XP_024083609.1">
    <property type="nucleotide sequence ID" value="XM_024227841.1"/>
</dbReference>
<dbReference type="Proteomes" id="UP000494040">
    <property type="component" value="Unassembled WGS sequence"/>
</dbReference>
<name>A0A8I6SHW3_CIMLE</name>
<keyword evidence="1" id="KW-0677">Repeat</keyword>
<dbReference type="InterPro" id="IPR048287">
    <property type="entry name" value="TSPN-like_N"/>
</dbReference>
<feature type="signal peptide" evidence="2">
    <location>
        <begin position="1"/>
        <end position="19"/>
    </location>
</feature>